<protein>
    <submittedName>
        <fullName evidence="2">Uncharacterized protein</fullName>
    </submittedName>
</protein>
<dbReference type="AlphaFoldDB" id="A0A7H8MY73"/>
<dbReference type="GeneID" id="87636297"/>
<evidence type="ECO:0000313" key="2">
    <source>
        <dbReference type="EMBL" id="QKW47150.1"/>
    </source>
</evidence>
<reference evidence="2 3" key="1">
    <citation type="submission" date="2020-06" db="EMBL/GenBank/DDBJ databases">
        <title>Genome mining for natural products.</title>
        <authorList>
            <person name="Zhang B."/>
            <person name="Shi J."/>
            <person name="Ge H."/>
        </authorList>
    </citation>
    <scope>NUCLEOTIDE SEQUENCE [LARGE SCALE GENOMIC DNA]</scope>
    <source>
        <strain evidence="2 3">NA06532</strain>
    </source>
</reference>
<organism evidence="2 3">
    <name type="scientific">Streptomyces microflavus</name>
    <name type="common">Streptomyces lipmanii</name>
    <dbReference type="NCBI Taxonomy" id="1919"/>
    <lineage>
        <taxon>Bacteria</taxon>
        <taxon>Bacillati</taxon>
        <taxon>Actinomycetota</taxon>
        <taxon>Actinomycetes</taxon>
        <taxon>Kitasatosporales</taxon>
        <taxon>Streptomycetaceae</taxon>
        <taxon>Streptomyces</taxon>
    </lineage>
</organism>
<feature type="region of interest" description="Disordered" evidence="1">
    <location>
        <begin position="20"/>
        <end position="46"/>
    </location>
</feature>
<name>A0A7H8MY73_STRMI</name>
<evidence type="ECO:0000256" key="1">
    <source>
        <dbReference type="SAM" id="MobiDB-lite"/>
    </source>
</evidence>
<evidence type="ECO:0000313" key="3">
    <source>
        <dbReference type="Proteomes" id="UP000509345"/>
    </source>
</evidence>
<accession>A0A7H8MY73</accession>
<proteinExistence type="predicted"/>
<gene>
    <name evidence="2" type="ORF">HUT09_33985</name>
</gene>
<feature type="compositionally biased region" description="Polar residues" evidence="1">
    <location>
        <begin position="20"/>
        <end position="37"/>
    </location>
</feature>
<dbReference type="RefSeq" id="WP_176145297.1">
    <property type="nucleotide sequence ID" value="NZ_CP054926.1"/>
</dbReference>
<dbReference type="Proteomes" id="UP000509345">
    <property type="component" value="Chromosome"/>
</dbReference>
<sequence length="46" mass="4972">MADGGSSSWNKEFNIINDGNANSVNENGGPTFITNANHPDILRPER</sequence>
<dbReference type="EMBL" id="CP054926">
    <property type="protein sequence ID" value="QKW47150.1"/>
    <property type="molecule type" value="Genomic_DNA"/>
</dbReference>